<protein>
    <submittedName>
        <fullName evidence="1">Uncharacterized protein</fullName>
    </submittedName>
</protein>
<dbReference type="Proteomes" id="UP001174909">
    <property type="component" value="Unassembled WGS sequence"/>
</dbReference>
<name>A0AA35TEP3_GEOBA</name>
<evidence type="ECO:0000313" key="1">
    <source>
        <dbReference type="EMBL" id="CAI8045757.1"/>
    </source>
</evidence>
<dbReference type="EMBL" id="CASHTH010003505">
    <property type="protein sequence ID" value="CAI8045757.1"/>
    <property type="molecule type" value="Genomic_DNA"/>
</dbReference>
<keyword evidence="2" id="KW-1185">Reference proteome</keyword>
<evidence type="ECO:0000313" key="2">
    <source>
        <dbReference type="Proteomes" id="UP001174909"/>
    </source>
</evidence>
<organism evidence="1 2">
    <name type="scientific">Geodia barretti</name>
    <name type="common">Barrett's horny sponge</name>
    <dbReference type="NCBI Taxonomy" id="519541"/>
    <lineage>
        <taxon>Eukaryota</taxon>
        <taxon>Metazoa</taxon>
        <taxon>Porifera</taxon>
        <taxon>Demospongiae</taxon>
        <taxon>Heteroscleromorpha</taxon>
        <taxon>Tetractinellida</taxon>
        <taxon>Astrophorina</taxon>
        <taxon>Geodiidae</taxon>
        <taxon>Geodia</taxon>
    </lineage>
</organism>
<proteinExistence type="predicted"/>
<dbReference type="AlphaFoldDB" id="A0AA35TEP3"/>
<gene>
    <name evidence="1" type="ORF">GBAR_LOCUS25311</name>
</gene>
<sequence length="104" mass="11478">MDIADPSDESLLRASSLAKSLHDVLCCLQEGQSQLTVKINQWTEVSTLVQLDSEETETRKAKTSVRSYSALLLLESLENIMASLPASCNPAMHRLLNTLSPMMK</sequence>
<accession>A0AA35TEP3</accession>
<comment type="caution">
    <text evidence="1">The sequence shown here is derived from an EMBL/GenBank/DDBJ whole genome shotgun (WGS) entry which is preliminary data.</text>
</comment>
<reference evidence="1" key="1">
    <citation type="submission" date="2023-03" db="EMBL/GenBank/DDBJ databases">
        <authorList>
            <person name="Steffen K."/>
            <person name="Cardenas P."/>
        </authorList>
    </citation>
    <scope>NUCLEOTIDE SEQUENCE</scope>
</reference>